<dbReference type="AlphaFoldDB" id="A0A2S9SQ00"/>
<feature type="domain" description="Methyltransferase type 11" evidence="2">
    <location>
        <begin position="45"/>
        <end position="138"/>
    </location>
</feature>
<evidence type="ECO:0000259" key="2">
    <source>
        <dbReference type="Pfam" id="PF08241"/>
    </source>
</evidence>
<evidence type="ECO:0000313" key="3">
    <source>
        <dbReference type="EMBL" id="PRM88660.1"/>
    </source>
</evidence>
<name>A0A2S9SQ00_9BACT</name>
<dbReference type="Proteomes" id="UP000239065">
    <property type="component" value="Unassembled WGS sequence"/>
</dbReference>
<dbReference type="Pfam" id="PF08241">
    <property type="entry name" value="Methyltransf_11"/>
    <property type="match status" value="1"/>
</dbReference>
<dbReference type="EMBL" id="NXGJ01000002">
    <property type="protein sequence ID" value="PRM88660.1"/>
    <property type="molecule type" value="Genomic_DNA"/>
</dbReference>
<dbReference type="RefSeq" id="WP_105908676.1">
    <property type="nucleotide sequence ID" value="NZ_JAODCU010000016.1"/>
</dbReference>
<accession>A0A2S9SQ00</accession>
<proteinExistence type="predicted"/>
<organism evidence="3 4">
    <name type="scientific">Aliarcobacter cryaerophilus</name>
    <dbReference type="NCBI Taxonomy" id="28198"/>
    <lineage>
        <taxon>Bacteria</taxon>
        <taxon>Pseudomonadati</taxon>
        <taxon>Campylobacterota</taxon>
        <taxon>Epsilonproteobacteria</taxon>
        <taxon>Campylobacterales</taxon>
        <taxon>Arcobacteraceae</taxon>
        <taxon>Aliarcobacter</taxon>
    </lineage>
</organism>
<comment type="caution">
    <text evidence="3">The sequence shown here is derived from an EMBL/GenBank/DDBJ whole genome shotgun (WGS) entry which is preliminary data.</text>
</comment>
<evidence type="ECO:0000256" key="1">
    <source>
        <dbReference type="SAM" id="Coils"/>
    </source>
</evidence>
<dbReference type="Gene3D" id="3.40.50.150">
    <property type="entry name" value="Vaccinia Virus protein VP39"/>
    <property type="match status" value="1"/>
</dbReference>
<feature type="coiled-coil region" evidence="1">
    <location>
        <begin position="256"/>
        <end position="283"/>
    </location>
</feature>
<dbReference type="InterPro" id="IPR013216">
    <property type="entry name" value="Methyltransf_11"/>
</dbReference>
<gene>
    <name evidence="3" type="ORF">CJ669_03245</name>
</gene>
<reference evidence="3 4" key="1">
    <citation type="submission" date="2017-09" db="EMBL/GenBank/DDBJ databases">
        <title>Reassesment of A. cryaerophilus.</title>
        <authorList>
            <person name="Perez-Cataluna A."/>
            <person name="Collado L."/>
            <person name="Salgado O."/>
            <person name="Lefinanco V."/>
            <person name="Figueras M.J."/>
        </authorList>
    </citation>
    <scope>NUCLEOTIDE SEQUENCE [LARGE SCALE GENOMIC DNA]</scope>
    <source>
        <strain evidence="3 4">LMG 9861</strain>
    </source>
</reference>
<protein>
    <recommendedName>
        <fullName evidence="2">Methyltransferase type 11 domain-containing protein</fullName>
    </recommendedName>
</protein>
<evidence type="ECO:0000313" key="4">
    <source>
        <dbReference type="Proteomes" id="UP000239065"/>
    </source>
</evidence>
<keyword evidence="1" id="KW-0175">Coiled coil</keyword>
<dbReference type="SUPFAM" id="SSF53335">
    <property type="entry name" value="S-adenosyl-L-methionine-dependent methyltransferases"/>
    <property type="match status" value="1"/>
</dbReference>
<sequence length="406" mass="46919">MNNNFYKAFEDRHRGSRELIKSRLKFYLPFLDKLKDIKDEQILALDIGCGRGEWLELLKENNIKSKGIDQDKDMLEASKELNLDVELGDGIKYLVLQEPSSLDIISAFHVVEHISFEELKILVKEAFRVLKPAGLLILETPNCENIFVSSYSFYLDPTHTKPIPSELLSFITEFAGFTQNKTVRLQEPEYIKQKEFVSLSEVITSVSPDYAIIAQKPATKEELEKFNSLFKADYGLSLSQITKKFNDKSLNIDYEINSIKNILDTLNNKLNDSEKKTTQAQEQILSLLNSHSWKITAPLRAFKNFLTWFKTGFLSWITFAPGSRPRRVLKKIIKSLIIFVDTNKLIKKVLINSAKFLKIYGFLRRFYNKLKDKDIASNAISEKYPLKFEDLSSLAKEIYKDIDIKK</sequence>
<dbReference type="PANTHER" id="PTHR43591">
    <property type="entry name" value="METHYLTRANSFERASE"/>
    <property type="match status" value="1"/>
</dbReference>
<dbReference type="CDD" id="cd02440">
    <property type="entry name" value="AdoMet_MTases"/>
    <property type="match status" value="1"/>
</dbReference>
<dbReference type="InterPro" id="IPR029063">
    <property type="entry name" value="SAM-dependent_MTases_sf"/>
</dbReference>
<dbReference type="GO" id="GO:0008757">
    <property type="term" value="F:S-adenosylmethionine-dependent methyltransferase activity"/>
    <property type="evidence" value="ECO:0007669"/>
    <property type="project" value="InterPro"/>
</dbReference>